<evidence type="ECO:0000259" key="7">
    <source>
        <dbReference type="PROSITE" id="PS50404"/>
    </source>
</evidence>
<reference evidence="9" key="2">
    <citation type="submission" date="2020-02" db="EMBL/GenBank/DDBJ databases">
        <title>Identification and distribution of gene clusters putatively required for synthesis of sphingolipid metabolism inhibitors in phylogenetically diverse species of the filamentous fungus Fusarium.</title>
        <authorList>
            <person name="Kim H.-S."/>
            <person name="Busman M."/>
            <person name="Brown D.W."/>
            <person name="Divon H."/>
            <person name="Uhlig S."/>
            <person name="Proctor R.H."/>
        </authorList>
    </citation>
    <scope>NUCLEOTIDE SEQUENCE</scope>
    <source>
        <strain evidence="9">NRRL 25174</strain>
    </source>
</reference>
<keyword evidence="4" id="KW-0539">Nucleus</keyword>
<dbReference type="GO" id="GO:0043295">
    <property type="term" value="F:glutathione binding"/>
    <property type="evidence" value="ECO:0007669"/>
    <property type="project" value="TreeGrafter"/>
</dbReference>
<gene>
    <name evidence="9" type="ORF">FBEOM_8860</name>
</gene>
<dbReference type="EMBL" id="PVQB02000430">
    <property type="protein sequence ID" value="KAF4337271.1"/>
    <property type="molecule type" value="Genomic_DNA"/>
</dbReference>
<dbReference type="Pfam" id="PF04082">
    <property type="entry name" value="Fungal_trans"/>
    <property type="match status" value="1"/>
</dbReference>
<dbReference type="SMART" id="SM00906">
    <property type="entry name" value="Fungal_trans"/>
    <property type="match status" value="1"/>
</dbReference>
<dbReference type="SFLD" id="SFLDS00019">
    <property type="entry name" value="Glutathione_Transferase_(cytos"/>
    <property type="match status" value="1"/>
</dbReference>
<dbReference type="Proteomes" id="UP000730481">
    <property type="component" value="Unassembled WGS sequence"/>
</dbReference>
<evidence type="ECO:0000313" key="10">
    <source>
        <dbReference type="Proteomes" id="UP000730481"/>
    </source>
</evidence>
<dbReference type="InterPro" id="IPR004045">
    <property type="entry name" value="Glutathione_S-Trfase_N"/>
</dbReference>
<comment type="catalytic activity">
    <reaction evidence="5">
        <text>RX + glutathione = an S-substituted glutathione + a halide anion + H(+)</text>
        <dbReference type="Rhea" id="RHEA:16437"/>
        <dbReference type="ChEBI" id="CHEBI:15378"/>
        <dbReference type="ChEBI" id="CHEBI:16042"/>
        <dbReference type="ChEBI" id="CHEBI:17792"/>
        <dbReference type="ChEBI" id="CHEBI:57925"/>
        <dbReference type="ChEBI" id="CHEBI:90779"/>
        <dbReference type="EC" id="2.5.1.18"/>
    </reaction>
</comment>
<dbReference type="PANTHER" id="PTHR43900:SF3">
    <property type="entry name" value="GLUTATHIONE S-TRANSFERASE RHO"/>
    <property type="match status" value="1"/>
</dbReference>
<evidence type="ECO:0000256" key="2">
    <source>
        <dbReference type="ARBA" id="ARBA00012452"/>
    </source>
</evidence>
<dbReference type="PROSITE" id="PS50405">
    <property type="entry name" value="GST_CTER"/>
    <property type="match status" value="1"/>
</dbReference>
<dbReference type="InterPro" id="IPR036282">
    <property type="entry name" value="Glutathione-S-Trfase_C_sf"/>
</dbReference>
<sequence>MLEKGVVWEYRHVNILKSETRTPQHREMHPFGKVPILDLVDDRGETVLRIRESRAIARYIAIAFSGKGNDLMPDISDVNAMASFEEAASMEVSYFSTKAWQYGGDIVIKPILGVPRVDEKTLQDIWNELSGALKAMDGILSSRKYLAGSDFTLVDIWSMPWMSQLIELRAGADVFFSGLPHLRHWWETVSLRPAWQEAFKRAAMSSQDAVAIQRPMRSVRRKRNEYTLIAWYPIPERSNVTANGRVNAVKSEAKSVAIHAVATYQVSTQWSRKYLSAEEVIAPCASADSMSLALNEPSRHSPSGSLNSSLPSSGVPVSDGKSPAARRSSFVDTFKLAKSCLEANGIVRPAEKDDVQGPNRTQSLVLEKPLAFMLEDCAESILELEYDRARRLFSTFVDTIYPIYPCVDLDSVGWLLDALFGRATREGNNQTLQSPPINVTKVDILKALLGLTLLVEDDTTSPLARHLQRHVDWTVEKLVTGTGPDTDDIVMATLMSLYFLHKSEHMKAWRLIGLASRSCYELGLHQASDENQSRAQAPSSLSLRELFCSIYILDRTVSFMTELPYATKDEDIDEECFDLGASAPFLTVTIEYTRLIPEIFALLKPSAKSAVEIRQHKEYLDYQVQRLQDKLRDLTAIAQSSDSFHQDSVLMDDLETFLAVRVNHARIILRKPLLHSYLGDREKQQAAAVSIECAKDAVFLCSRVISKPAPSKFLRAAYEYFLVSSLAIILLIVSQDPRTYGPDSREAFQEAIKILEASKCRHFGSQNLCFTFEQLIKIGEHLYMPKDGSTPVSQDVGDVDLGQFLFDPQCAAPRTKLTIS</sequence>
<dbReference type="PANTHER" id="PTHR43900">
    <property type="entry name" value="GLUTATHIONE S-TRANSFERASE RHO"/>
    <property type="match status" value="1"/>
</dbReference>
<organism evidence="9 10">
    <name type="scientific">Fusarium beomiforme</name>
    <dbReference type="NCBI Taxonomy" id="44412"/>
    <lineage>
        <taxon>Eukaryota</taxon>
        <taxon>Fungi</taxon>
        <taxon>Dikarya</taxon>
        <taxon>Ascomycota</taxon>
        <taxon>Pezizomycotina</taxon>
        <taxon>Sordariomycetes</taxon>
        <taxon>Hypocreomycetidae</taxon>
        <taxon>Hypocreales</taxon>
        <taxon>Nectriaceae</taxon>
        <taxon>Fusarium</taxon>
        <taxon>Fusarium burgessii species complex</taxon>
    </lineage>
</organism>
<dbReference type="InterPro" id="IPR007219">
    <property type="entry name" value="XnlR_reg_dom"/>
</dbReference>
<reference evidence="9" key="1">
    <citation type="journal article" date="2017" name="Mycologia">
        <title>Fusarium algeriense, sp. nov., a novel toxigenic crown rot pathogen of durum wheat from Algeria is nested in the Fusarium burgessii species complex.</title>
        <authorList>
            <person name="Laraba I."/>
            <person name="Keddad A."/>
            <person name="Boureghda H."/>
            <person name="Abdallah N."/>
            <person name="Vaughan M.M."/>
            <person name="Proctor R.H."/>
            <person name="Busman M."/>
            <person name="O'Donnell K."/>
        </authorList>
    </citation>
    <scope>NUCLEOTIDE SEQUENCE</scope>
    <source>
        <strain evidence="9">NRRL 25174</strain>
    </source>
</reference>
<name>A0A9P5DU36_9HYPO</name>
<dbReference type="GO" id="GO:0005737">
    <property type="term" value="C:cytoplasm"/>
    <property type="evidence" value="ECO:0007669"/>
    <property type="project" value="TreeGrafter"/>
</dbReference>
<dbReference type="Pfam" id="PF00043">
    <property type="entry name" value="GST_C"/>
    <property type="match status" value="1"/>
</dbReference>
<accession>A0A9P5DU36</accession>
<dbReference type="Gene3D" id="3.40.30.10">
    <property type="entry name" value="Glutaredoxin"/>
    <property type="match status" value="1"/>
</dbReference>
<feature type="domain" description="GST C-terminal" evidence="8">
    <location>
        <begin position="82"/>
        <end position="219"/>
    </location>
</feature>
<dbReference type="OrthoDB" id="5101735at2759"/>
<dbReference type="InterPro" id="IPR036249">
    <property type="entry name" value="Thioredoxin-like_sf"/>
</dbReference>
<dbReference type="InterPro" id="IPR010987">
    <property type="entry name" value="Glutathione-S-Trfase_C-like"/>
</dbReference>
<dbReference type="Pfam" id="PF13409">
    <property type="entry name" value="GST_N_2"/>
    <property type="match status" value="1"/>
</dbReference>
<dbReference type="GO" id="GO:0006749">
    <property type="term" value="P:glutathione metabolic process"/>
    <property type="evidence" value="ECO:0007669"/>
    <property type="project" value="TreeGrafter"/>
</dbReference>
<dbReference type="CDD" id="cd12148">
    <property type="entry name" value="fungal_TF_MHR"/>
    <property type="match status" value="1"/>
</dbReference>
<keyword evidence="10" id="KW-1185">Reference proteome</keyword>
<protein>
    <recommendedName>
        <fullName evidence="2">glutathione transferase</fullName>
        <ecNumber evidence="2">2.5.1.18</ecNumber>
    </recommendedName>
</protein>
<dbReference type="AlphaFoldDB" id="A0A9P5DU36"/>
<dbReference type="SUPFAM" id="SSF47616">
    <property type="entry name" value="GST C-terminal domain-like"/>
    <property type="match status" value="1"/>
</dbReference>
<evidence type="ECO:0000256" key="6">
    <source>
        <dbReference type="SAM" id="MobiDB-lite"/>
    </source>
</evidence>
<dbReference type="Gene3D" id="1.20.1050.10">
    <property type="match status" value="1"/>
</dbReference>
<dbReference type="PROSITE" id="PS50404">
    <property type="entry name" value="GST_NTER"/>
    <property type="match status" value="1"/>
</dbReference>
<evidence type="ECO:0000256" key="4">
    <source>
        <dbReference type="ARBA" id="ARBA00023242"/>
    </source>
</evidence>
<dbReference type="GO" id="GO:0004364">
    <property type="term" value="F:glutathione transferase activity"/>
    <property type="evidence" value="ECO:0007669"/>
    <property type="project" value="UniProtKB-EC"/>
</dbReference>
<evidence type="ECO:0000313" key="9">
    <source>
        <dbReference type="EMBL" id="KAF4337271.1"/>
    </source>
</evidence>
<dbReference type="EC" id="2.5.1.18" evidence="2"/>
<dbReference type="GO" id="GO:0006351">
    <property type="term" value="P:DNA-templated transcription"/>
    <property type="evidence" value="ECO:0007669"/>
    <property type="project" value="InterPro"/>
</dbReference>
<comment type="similarity">
    <text evidence="1">Belongs to the GST superfamily.</text>
</comment>
<keyword evidence="3" id="KW-0808">Transferase</keyword>
<dbReference type="GO" id="GO:0003677">
    <property type="term" value="F:DNA binding"/>
    <property type="evidence" value="ECO:0007669"/>
    <property type="project" value="InterPro"/>
</dbReference>
<evidence type="ECO:0000259" key="8">
    <source>
        <dbReference type="PROSITE" id="PS50405"/>
    </source>
</evidence>
<feature type="domain" description="GST N-terminal" evidence="7">
    <location>
        <begin position="1"/>
        <end position="68"/>
    </location>
</feature>
<feature type="compositionally biased region" description="Low complexity" evidence="6">
    <location>
        <begin position="300"/>
        <end position="318"/>
    </location>
</feature>
<dbReference type="SUPFAM" id="SSF52833">
    <property type="entry name" value="Thioredoxin-like"/>
    <property type="match status" value="1"/>
</dbReference>
<proteinExistence type="inferred from homology"/>
<evidence type="ECO:0000256" key="3">
    <source>
        <dbReference type="ARBA" id="ARBA00022679"/>
    </source>
</evidence>
<dbReference type="GO" id="GO:0008270">
    <property type="term" value="F:zinc ion binding"/>
    <property type="evidence" value="ECO:0007669"/>
    <property type="project" value="InterPro"/>
</dbReference>
<feature type="region of interest" description="Disordered" evidence="6">
    <location>
        <begin position="294"/>
        <end position="324"/>
    </location>
</feature>
<comment type="caution">
    <text evidence="9">The sequence shown here is derived from an EMBL/GenBank/DDBJ whole genome shotgun (WGS) entry which is preliminary data.</text>
</comment>
<evidence type="ECO:0000256" key="5">
    <source>
        <dbReference type="ARBA" id="ARBA00047960"/>
    </source>
</evidence>
<dbReference type="InterPro" id="IPR040079">
    <property type="entry name" value="Glutathione_S-Trfase"/>
</dbReference>
<dbReference type="InterPro" id="IPR004046">
    <property type="entry name" value="GST_C"/>
</dbReference>
<evidence type="ECO:0000256" key="1">
    <source>
        <dbReference type="ARBA" id="ARBA00007409"/>
    </source>
</evidence>